<dbReference type="SUPFAM" id="SSF52218">
    <property type="entry name" value="Flavoproteins"/>
    <property type="match status" value="1"/>
</dbReference>
<dbReference type="RefSeq" id="WP_040748639.1">
    <property type="nucleotide sequence ID" value="NZ_JACHIT010000002.1"/>
</dbReference>
<evidence type="ECO:0008006" key="4">
    <source>
        <dbReference type="Google" id="ProtNLM"/>
    </source>
</evidence>
<sequence length="429" mass="46619">MESQNSHDTAAVRRAVVFHYSQTGQLTETVEAFIQPLRAAGWEIRRVDVAPVHPYPFPWSLRRFFGIFPDCVDPTAAIDLRTPPEELTTDPSELVILGYQIWFLAPSLPIRTLLNRGPHLVAGRNVLSVIACRNMWYSAALEVHRRLGRLGARHLGAVVATDTRPQFVTIASTLRWLLHGKRDGAVLGRAGVSEAELERIRECATAFATGDAPVTGARTVHPIAAADRTAGYLFRRWGALIRAVSSRRSVSALVLTAFVCWLTGAVVAMPLIALLALPWRRRIDRATDAALAPLTRIRRPTTETARVVPGFTLRSGDHELAAAELTTAGLALLYCAASGHTWQDAVGYVAMMDTTPITGIPVSRGGDPGEPCYRDPEGAVFDTYGLARGVAVLLRQSGDVVSVLPGNDPYRELIGAVSDQPRPLSSEQS</sequence>
<feature type="transmembrane region" description="Helical" evidence="1">
    <location>
        <begin position="252"/>
        <end position="277"/>
    </location>
</feature>
<reference evidence="2 3" key="1">
    <citation type="submission" date="2020-08" db="EMBL/GenBank/DDBJ databases">
        <title>Sequencing the genomes of 1000 actinobacteria strains.</title>
        <authorList>
            <person name="Klenk H.-P."/>
        </authorList>
    </citation>
    <scope>NUCLEOTIDE SEQUENCE [LARGE SCALE GENOMIC DNA]</scope>
    <source>
        <strain evidence="2 3">DSM 43582</strain>
    </source>
</reference>
<dbReference type="Proteomes" id="UP000540412">
    <property type="component" value="Unassembled WGS sequence"/>
</dbReference>
<proteinExistence type="predicted"/>
<dbReference type="InterPro" id="IPR029039">
    <property type="entry name" value="Flavoprotein-like_sf"/>
</dbReference>
<keyword evidence="1" id="KW-0472">Membrane</keyword>
<keyword evidence="1" id="KW-1133">Transmembrane helix</keyword>
<name>A0A7W9PH69_9NOCA</name>
<gene>
    <name evidence="2" type="ORF">BJY24_004922</name>
</gene>
<keyword evidence="3" id="KW-1185">Reference proteome</keyword>
<organism evidence="2 3">
    <name type="scientific">Nocardia transvalensis</name>
    <dbReference type="NCBI Taxonomy" id="37333"/>
    <lineage>
        <taxon>Bacteria</taxon>
        <taxon>Bacillati</taxon>
        <taxon>Actinomycetota</taxon>
        <taxon>Actinomycetes</taxon>
        <taxon>Mycobacteriales</taxon>
        <taxon>Nocardiaceae</taxon>
        <taxon>Nocardia</taxon>
    </lineage>
</organism>
<evidence type="ECO:0000313" key="2">
    <source>
        <dbReference type="EMBL" id="MBB5916010.1"/>
    </source>
</evidence>
<protein>
    <recommendedName>
        <fullName evidence="4">Dialkylrecorsinol condensing enzyme</fullName>
    </recommendedName>
</protein>
<accession>A0A7W9PH69</accession>
<evidence type="ECO:0000313" key="3">
    <source>
        <dbReference type="Proteomes" id="UP000540412"/>
    </source>
</evidence>
<dbReference type="Gene3D" id="3.40.50.360">
    <property type="match status" value="1"/>
</dbReference>
<evidence type="ECO:0000256" key="1">
    <source>
        <dbReference type="SAM" id="Phobius"/>
    </source>
</evidence>
<dbReference type="AlphaFoldDB" id="A0A7W9PH69"/>
<comment type="caution">
    <text evidence="2">The sequence shown here is derived from an EMBL/GenBank/DDBJ whole genome shotgun (WGS) entry which is preliminary data.</text>
</comment>
<keyword evidence="1" id="KW-0812">Transmembrane</keyword>
<dbReference type="EMBL" id="JACHIT010000002">
    <property type="protein sequence ID" value="MBB5916010.1"/>
    <property type="molecule type" value="Genomic_DNA"/>
</dbReference>